<dbReference type="GO" id="GO:0008519">
    <property type="term" value="F:ammonium channel activity"/>
    <property type="evidence" value="ECO:0007669"/>
    <property type="project" value="InterPro"/>
</dbReference>
<evidence type="ECO:0000256" key="5">
    <source>
        <dbReference type="ARBA" id="ARBA00022989"/>
    </source>
</evidence>
<evidence type="ECO:0000256" key="3">
    <source>
        <dbReference type="ARBA" id="ARBA00022448"/>
    </source>
</evidence>
<feature type="transmembrane region" description="Helical" evidence="10">
    <location>
        <begin position="18"/>
        <end position="38"/>
    </location>
</feature>
<dbReference type="InterPro" id="IPR002229">
    <property type="entry name" value="RhesusRHD"/>
</dbReference>
<evidence type="ECO:0000313" key="12">
    <source>
        <dbReference type="EMBL" id="KAK5581528.1"/>
    </source>
</evidence>
<evidence type="ECO:0000256" key="7">
    <source>
        <dbReference type="ARBA" id="ARBA00023180"/>
    </source>
</evidence>
<keyword evidence="13" id="KW-1185">Reference proteome</keyword>
<feature type="transmembrane region" description="Helical" evidence="10">
    <location>
        <begin position="70"/>
        <end position="89"/>
    </location>
</feature>
<feature type="transmembrane region" description="Helical" evidence="10">
    <location>
        <begin position="235"/>
        <end position="258"/>
    </location>
</feature>
<dbReference type="Pfam" id="PF00909">
    <property type="entry name" value="Ammonium_transp"/>
    <property type="match status" value="1"/>
</dbReference>
<comment type="caution">
    <text evidence="12">The sequence shown here is derived from an EMBL/GenBank/DDBJ whole genome shotgun (WGS) entry which is preliminary data.</text>
</comment>
<feature type="transmembrane region" description="Helical" evidence="10">
    <location>
        <begin position="165"/>
        <end position="184"/>
    </location>
</feature>
<dbReference type="SUPFAM" id="SSF111352">
    <property type="entry name" value="Ammonium transporter"/>
    <property type="match status" value="1"/>
</dbReference>
<dbReference type="FunFam" id="1.10.3430.10:FF:000018">
    <property type="entry name" value="Rhesus-like glycoprotein B"/>
    <property type="match status" value="1"/>
</dbReference>
<dbReference type="PANTHER" id="PTHR11730:SF60">
    <property type="entry name" value="RH50, ISOFORM D"/>
    <property type="match status" value="1"/>
</dbReference>
<dbReference type="InterPro" id="IPR029020">
    <property type="entry name" value="Ammonium/urea_transptr"/>
</dbReference>
<keyword evidence="6 10" id="KW-0472">Membrane</keyword>
<evidence type="ECO:0000256" key="6">
    <source>
        <dbReference type="ARBA" id="ARBA00023136"/>
    </source>
</evidence>
<feature type="transmembrane region" description="Helical" evidence="10">
    <location>
        <begin position="196"/>
        <end position="215"/>
    </location>
</feature>
<comment type="similarity">
    <text evidence="2">Belongs to the ammonium transporter (TC 2.A.49) family. Rh subfamily.</text>
</comment>
<evidence type="ECO:0000256" key="4">
    <source>
        <dbReference type="ARBA" id="ARBA00022692"/>
    </source>
</evidence>
<feature type="transmembrane region" description="Helical" evidence="10">
    <location>
        <begin position="264"/>
        <end position="286"/>
    </location>
</feature>
<evidence type="ECO:0000256" key="8">
    <source>
        <dbReference type="ARBA" id="ARBA00058443"/>
    </source>
</evidence>
<evidence type="ECO:0000256" key="9">
    <source>
        <dbReference type="SAM" id="MobiDB-lite"/>
    </source>
</evidence>
<comment type="function">
    <text evidence="8">May be a carbon dioxide/bicarbonate transporter.</text>
</comment>
<gene>
    <name evidence="12" type="ORF">RB653_001563</name>
</gene>
<dbReference type="GO" id="GO:0005886">
    <property type="term" value="C:plasma membrane"/>
    <property type="evidence" value="ECO:0007669"/>
    <property type="project" value="InterPro"/>
</dbReference>
<evidence type="ECO:0000259" key="11">
    <source>
        <dbReference type="Pfam" id="PF00909"/>
    </source>
</evidence>
<proteinExistence type="inferred from homology"/>
<evidence type="ECO:0000313" key="13">
    <source>
        <dbReference type="Proteomes" id="UP001344447"/>
    </source>
</evidence>
<feature type="transmembrane region" description="Helical" evidence="10">
    <location>
        <begin position="405"/>
        <end position="427"/>
    </location>
</feature>
<feature type="domain" description="Ammonium transporter AmtB-like" evidence="11">
    <location>
        <begin position="64"/>
        <end position="433"/>
    </location>
</feature>
<feature type="region of interest" description="Disordered" evidence="9">
    <location>
        <begin position="466"/>
        <end position="524"/>
    </location>
</feature>
<dbReference type="PANTHER" id="PTHR11730">
    <property type="entry name" value="AMMONIUM TRANSPORTER"/>
    <property type="match status" value="1"/>
</dbReference>
<keyword evidence="4 10" id="KW-0812">Transmembrane</keyword>
<feature type="transmembrane region" description="Helical" evidence="10">
    <location>
        <begin position="323"/>
        <end position="341"/>
    </location>
</feature>
<dbReference type="EMBL" id="JAVFKY010000002">
    <property type="protein sequence ID" value="KAK5581528.1"/>
    <property type="molecule type" value="Genomic_DNA"/>
</dbReference>
<comment type="subcellular location">
    <subcellularLocation>
        <location evidence="1">Membrane</location>
        <topology evidence="1">Multi-pass membrane protein</topology>
    </subcellularLocation>
</comment>
<feature type="transmembrane region" description="Helical" evidence="10">
    <location>
        <begin position="96"/>
        <end position="118"/>
    </location>
</feature>
<sequence length="524" mass="58215">MTHNDDHKWVTTKRKEPILFNVILFIFQVFMIICFASLTGYDRNEYTGSEDPDKFDGGEVQERVHNFYGYFRDINIMIFFGFGFLMTFLRRYGYSALGYTFIISAMVSQWSVLVNGFFEAWSYSNKHGEFPSTWIFDMSSLLQGFFCSGSVMISYGAILGRVTPLHMLIMGIIEPIFFFLNVFIGEMNLEAIDVGGGMYIHLFGSVFGLTVAWFLTDRKSKECTDNAPSYTGDNFAMAGTLFLWMMWPSFNAAIAPLGEPQFRAIANTFLSLTGSTVATFIVSRLFSHLGNKLDMVHVQNSSLAGGVVQGCIAHMNINPGGAIAMGFIAGSISVCGYLFITPKVQRKLHIQDTCGILNLHCIPGFLGSIAAIFAAIKGLNNPEMYSKVEFEQIFRAGDSQASSNLIATMVSIGLAIVGGLLVGFILLQLKKIKGLKSKEYYQDSAFWILPVDYPKDVATVVAMNSATPEETAGGDDEEEAVGKEHGAVEMGQHNRIVQPKQDNKYHKQLPSDDEEDDEFKQEPI</sequence>
<keyword evidence="7" id="KW-0325">Glycoprotein</keyword>
<evidence type="ECO:0000256" key="2">
    <source>
        <dbReference type="ARBA" id="ARBA00011036"/>
    </source>
</evidence>
<dbReference type="InterPro" id="IPR024041">
    <property type="entry name" value="NH4_transpt_AmtB-like_dom"/>
</dbReference>
<reference evidence="12 13" key="1">
    <citation type="submission" date="2023-11" db="EMBL/GenBank/DDBJ databases">
        <title>Dfirmibasis_genome.</title>
        <authorList>
            <person name="Edelbroek B."/>
            <person name="Kjellin J."/>
            <person name="Jerlstrom-Hultqvist J."/>
            <person name="Soderbom F."/>
        </authorList>
    </citation>
    <scope>NUCLEOTIDE SEQUENCE [LARGE SCALE GENOMIC DNA]</scope>
    <source>
        <strain evidence="12 13">TNS-C-14</strain>
    </source>
</reference>
<dbReference type="PRINTS" id="PR00342">
    <property type="entry name" value="RHESUSRHD"/>
</dbReference>
<feature type="transmembrane region" description="Helical" evidence="10">
    <location>
        <begin position="353"/>
        <end position="376"/>
    </location>
</feature>
<accession>A0AAN7U496</accession>
<keyword evidence="3" id="KW-0813">Transport</keyword>
<evidence type="ECO:0000256" key="1">
    <source>
        <dbReference type="ARBA" id="ARBA00004141"/>
    </source>
</evidence>
<organism evidence="12 13">
    <name type="scientific">Dictyostelium firmibasis</name>
    <dbReference type="NCBI Taxonomy" id="79012"/>
    <lineage>
        <taxon>Eukaryota</taxon>
        <taxon>Amoebozoa</taxon>
        <taxon>Evosea</taxon>
        <taxon>Eumycetozoa</taxon>
        <taxon>Dictyostelia</taxon>
        <taxon>Dictyosteliales</taxon>
        <taxon>Dictyosteliaceae</taxon>
        <taxon>Dictyostelium</taxon>
    </lineage>
</organism>
<keyword evidence="5 10" id="KW-1133">Transmembrane helix</keyword>
<name>A0AAN7U496_9MYCE</name>
<dbReference type="Gene3D" id="1.10.3430.10">
    <property type="entry name" value="Ammonium transporter AmtB like domains"/>
    <property type="match status" value="1"/>
</dbReference>
<feature type="compositionally biased region" description="Acidic residues" evidence="9">
    <location>
        <begin position="511"/>
        <end position="524"/>
    </location>
</feature>
<protein>
    <recommendedName>
        <fullName evidence="11">Ammonium transporter AmtB-like domain-containing protein</fullName>
    </recommendedName>
</protein>
<dbReference type="Proteomes" id="UP001344447">
    <property type="component" value="Unassembled WGS sequence"/>
</dbReference>
<evidence type="ECO:0000256" key="10">
    <source>
        <dbReference type="SAM" id="Phobius"/>
    </source>
</evidence>
<dbReference type="AlphaFoldDB" id="A0AAN7U496"/>
<dbReference type="GO" id="GO:0097272">
    <property type="term" value="P:ammonium homeostasis"/>
    <property type="evidence" value="ECO:0007669"/>
    <property type="project" value="TreeGrafter"/>
</dbReference>